<dbReference type="Gene3D" id="2.40.50.230">
    <property type="entry name" value="Gp5 N-terminal domain"/>
    <property type="match status" value="1"/>
</dbReference>
<accession>A0AAW7Z0F3</accession>
<feature type="non-terminal residue" evidence="1">
    <location>
        <position position="76"/>
    </location>
</feature>
<proteinExistence type="predicted"/>
<dbReference type="SUPFAM" id="SSF69255">
    <property type="entry name" value="gp5 N-terminal domain-like"/>
    <property type="match status" value="1"/>
</dbReference>
<gene>
    <name evidence="1" type="ORF">Q4528_16555</name>
</gene>
<feature type="non-terminal residue" evidence="1">
    <location>
        <position position="1"/>
    </location>
</feature>
<keyword evidence="2" id="KW-1185">Reference proteome</keyword>
<name>A0AAW7Z0F3_9STAP</name>
<evidence type="ECO:0000313" key="2">
    <source>
        <dbReference type="Proteomes" id="UP001170310"/>
    </source>
</evidence>
<protein>
    <submittedName>
        <fullName evidence="1">Uncharacterized protein</fullName>
    </submittedName>
</protein>
<evidence type="ECO:0000313" key="1">
    <source>
        <dbReference type="EMBL" id="MDO6575717.1"/>
    </source>
</evidence>
<dbReference type="Proteomes" id="UP001170310">
    <property type="component" value="Unassembled WGS sequence"/>
</dbReference>
<dbReference type="InterPro" id="IPR037026">
    <property type="entry name" value="Vgr_OB-fold_dom_sf"/>
</dbReference>
<dbReference type="RefSeq" id="WP_303522907.1">
    <property type="nucleotide sequence ID" value="NZ_JAUOQO010001121.1"/>
</dbReference>
<sequence length="76" mass="8312">GNAFVDEHGEYRTRTDFDKTARPLTQSSPALKKLALYACQNQPQATGWHFPLVGGSEVLIGCINNDPNNAFIMGFA</sequence>
<dbReference type="EMBL" id="JAUOQO010001121">
    <property type="protein sequence ID" value="MDO6575717.1"/>
    <property type="molecule type" value="Genomic_DNA"/>
</dbReference>
<reference evidence="1" key="1">
    <citation type="submission" date="2023-07" db="EMBL/GenBank/DDBJ databases">
        <title>Genome content predicts the carbon catabolic preferences of heterotrophic bacteria.</title>
        <authorList>
            <person name="Gralka M."/>
        </authorList>
    </citation>
    <scope>NUCLEOTIDE SEQUENCE</scope>
    <source>
        <strain evidence="1">E2R20</strain>
    </source>
</reference>
<dbReference type="AlphaFoldDB" id="A0AAW7Z0F3"/>
<comment type="caution">
    <text evidence="1">The sequence shown here is derived from an EMBL/GenBank/DDBJ whole genome shotgun (WGS) entry which is preliminary data.</text>
</comment>
<organism evidence="1 2">
    <name type="scientific">Staphylococcus pasteuri_A</name>
    <dbReference type="NCBI Taxonomy" id="3062664"/>
    <lineage>
        <taxon>Bacteria</taxon>
        <taxon>Bacillati</taxon>
        <taxon>Bacillota</taxon>
        <taxon>Bacilli</taxon>
        <taxon>Bacillales</taxon>
        <taxon>Staphylococcaceae</taxon>
        <taxon>Staphylococcus</taxon>
    </lineage>
</organism>